<proteinExistence type="predicted"/>
<accession>A0A2M4DAB0</accession>
<organism evidence="2">
    <name type="scientific">Anopheles darlingi</name>
    <name type="common">Mosquito</name>
    <dbReference type="NCBI Taxonomy" id="43151"/>
    <lineage>
        <taxon>Eukaryota</taxon>
        <taxon>Metazoa</taxon>
        <taxon>Ecdysozoa</taxon>
        <taxon>Arthropoda</taxon>
        <taxon>Hexapoda</taxon>
        <taxon>Insecta</taxon>
        <taxon>Pterygota</taxon>
        <taxon>Neoptera</taxon>
        <taxon>Endopterygota</taxon>
        <taxon>Diptera</taxon>
        <taxon>Nematocera</taxon>
        <taxon>Culicoidea</taxon>
        <taxon>Culicidae</taxon>
        <taxon>Anophelinae</taxon>
        <taxon>Anopheles</taxon>
    </lineage>
</organism>
<dbReference type="EMBL" id="GGFL01010318">
    <property type="protein sequence ID" value="MBW74496.1"/>
    <property type="molecule type" value="Transcribed_RNA"/>
</dbReference>
<feature type="signal peptide" evidence="1">
    <location>
        <begin position="1"/>
        <end position="17"/>
    </location>
</feature>
<evidence type="ECO:0000313" key="2">
    <source>
        <dbReference type="EMBL" id="MBW74496.1"/>
    </source>
</evidence>
<keyword evidence="1" id="KW-0732">Signal</keyword>
<evidence type="ECO:0000256" key="1">
    <source>
        <dbReference type="SAM" id="SignalP"/>
    </source>
</evidence>
<dbReference type="AlphaFoldDB" id="A0A2M4DAB0"/>
<name>A0A2M4DAB0_ANODA</name>
<protein>
    <submittedName>
        <fullName evidence="2">Putative secreted protein</fullName>
    </submittedName>
</protein>
<reference evidence="2" key="1">
    <citation type="submission" date="2018-01" db="EMBL/GenBank/DDBJ databases">
        <title>An insight into the sialome of Amazonian anophelines.</title>
        <authorList>
            <person name="Ribeiro J.M."/>
            <person name="Scarpassa V."/>
            <person name="Calvo E."/>
        </authorList>
    </citation>
    <scope>NUCLEOTIDE SEQUENCE</scope>
</reference>
<sequence>MLLPIVLLLFCCSFLIGQLHKHAKTSIGFSHFPAPLLTLSNVVKMDIFAPFPTLVHARNARVFSCCRGRRSRCVFITA</sequence>
<feature type="chain" id="PRO_5014921622" evidence="1">
    <location>
        <begin position="18"/>
        <end position="78"/>
    </location>
</feature>